<dbReference type="EMBL" id="JBANCF010000014">
    <property type="protein sequence ID" value="MEM0574496.1"/>
    <property type="molecule type" value="Genomic_DNA"/>
</dbReference>
<dbReference type="InterPro" id="IPR034660">
    <property type="entry name" value="DinB/YfiT-like"/>
</dbReference>
<sequence>MKSLFDTETLLEIRKRLNALTENSEKHWGKMTVGQMLHHCQGPLNIMLEKKDYGIRSNFLATLFFKKMLYNDSPFKKSLPTARFLKETEPRNFTNERTKLIALLDEFESKRTQEEWNAHPGFGYFTKQQWGQMQYKHLDHHLKQFGE</sequence>
<gene>
    <name evidence="2" type="ORF">VZD24_13305</name>
    <name evidence="1" type="ORF">VZD85_07825</name>
</gene>
<dbReference type="Pfam" id="PF07606">
    <property type="entry name" value="DUF1569"/>
    <property type="match status" value="1"/>
</dbReference>
<dbReference type="InterPro" id="IPR011463">
    <property type="entry name" value="DUF1569"/>
</dbReference>
<dbReference type="Gene3D" id="1.20.120.450">
    <property type="entry name" value="dinb family like domain"/>
    <property type="match status" value="1"/>
</dbReference>
<dbReference type="RefSeq" id="WP_342687212.1">
    <property type="nucleotide sequence ID" value="NZ_JAZBJM010000004.1"/>
</dbReference>
<dbReference type="EMBL" id="JAZBJM010000004">
    <property type="protein sequence ID" value="MEM0518253.1"/>
    <property type="molecule type" value="Genomic_DNA"/>
</dbReference>
<dbReference type="SUPFAM" id="SSF109854">
    <property type="entry name" value="DinB/YfiT-like putative metalloenzymes"/>
    <property type="match status" value="1"/>
</dbReference>
<evidence type="ECO:0000313" key="3">
    <source>
        <dbReference type="Proteomes" id="UP001388259"/>
    </source>
</evidence>
<dbReference type="AlphaFoldDB" id="A0AB35YQD6"/>
<accession>A0AB35YQD6</accession>
<dbReference type="Proteomes" id="UP001388259">
    <property type="component" value="Unassembled WGS sequence"/>
</dbReference>
<proteinExistence type="predicted"/>
<dbReference type="Proteomes" id="UP001390963">
    <property type="component" value="Unassembled WGS sequence"/>
</dbReference>
<organism evidence="1 3">
    <name type="scientific">Aequorivita flava</name>
    <dbReference type="NCBI Taxonomy" id="3114371"/>
    <lineage>
        <taxon>Bacteria</taxon>
        <taxon>Pseudomonadati</taxon>
        <taxon>Bacteroidota</taxon>
        <taxon>Flavobacteriia</taxon>
        <taxon>Flavobacteriales</taxon>
        <taxon>Flavobacteriaceae</taxon>
        <taxon>Aequorivita</taxon>
    </lineage>
</organism>
<evidence type="ECO:0000313" key="4">
    <source>
        <dbReference type="Proteomes" id="UP001390963"/>
    </source>
</evidence>
<reference evidence="1 4" key="1">
    <citation type="submission" date="2024-01" db="EMBL/GenBank/DDBJ databases">
        <title>Aequorivita flavus sp. nov., isolated from deep-sea sediment.</title>
        <authorList>
            <person name="Chen X."/>
        </authorList>
    </citation>
    <scope>NUCLEOTIDE SEQUENCE</scope>
    <source>
        <strain evidence="1">MCCC 1A16923</strain>
        <strain evidence="2 4">MCCC 1A16935</strain>
    </source>
</reference>
<name>A0AB35YQD6_9FLAO</name>
<keyword evidence="4" id="KW-1185">Reference proteome</keyword>
<comment type="caution">
    <text evidence="1">The sequence shown here is derived from an EMBL/GenBank/DDBJ whole genome shotgun (WGS) entry which is preliminary data.</text>
</comment>
<protein>
    <submittedName>
        <fullName evidence="1">DUF1569 domain-containing protein</fullName>
    </submittedName>
</protein>
<evidence type="ECO:0000313" key="2">
    <source>
        <dbReference type="EMBL" id="MEM0574496.1"/>
    </source>
</evidence>
<evidence type="ECO:0000313" key="1">
    <source>
        <dbReference type="EMBL" id="MEM0518253.1"/>
    </source>
</evidence>